<sequence length="288" mass="32726">MTVVNIARRDVEPSQSEDLDGLHLFDVNIARDHDGTSRIGSNTSVAIRSLLLLATGAPGHIEPPNGGDWVNEHVQVMMSVLQTQMNSPSDFYGEKVVIRIAEQPWFNKDNSEDHNTEDHMSMQRVLWEFLERLEDYKGSKAAEQENEGQRRVLVLSCRAPSRSTHASELSCPVSRTILQAIGDPTKVIFVRPGSFSTLKTELESHPKGYFTAIHLDMLLVHKRPRKFDPEVPRIYFQFVNQNKSEVIEEDLKAVDKVAAPLLFMVFKTLSLFPVRMLGPPSRRQLQYF</sequence>
<dbReference type="EMBL" id="MRCX01000210">
    <property type="protein sequence ID" value="RKK67875.1"/>
    <property type="molecule type" value="Genomic_DNA"/>
</dbReference>
<evidence type="ECO:0000313" key="2">
    <source>
        <dbReference type="Proteomes" id="UP000285084"/>
    </source>
</evidence>
<dbReference type="VEuPathDB" id="FungiDB:HZS61_009339"/>
<protein>
    <submittedName>
        <fullName evidence="1">Uncharacterized protein</fullName>
    </submittedName>
</protein>
<organism evidence="1 2">
    <name type="scientific">Fusarium oxysporum</name>
    <name type="common">Fusarium vascular wilt</name>
    <dbReference type="NCBI Taxonomy" id="5507"/>
    <lineage>
        <taxon>Eukaryota</taxon>
        <taxon>Fungi</taxon>
        <taxon>Dikarya</taxon>
        <taxon>Ascomycota</taxon>
        <taxon>Pezizomycotina</taxon>
        <taxon>Sordariomycetes</taxon>
        <taxon>Hypocreomycetidae</taxon>
        <taxon>Hypocreales</taxon>
        <taxon>Nectriaceae</taxon>
        <taxon>Fusarium</taxon>
        <taxon>Fusarium oxysporum species complex</taxon>
    </lineage>
</organism>
<reference evidence="1 2" key="1">
    <citation type="journal article" date="2018" name="Sci. Rep.">
        <title>Characterisation of pathogen-specific regions and novel effector candidates in Fusarium oxysporum f. sp. cepae.</title>
        <authorList>
            <person name="Armitage A.D."/>
            <person name="Taylor A."/>
            <person name="Sobczyk M.K."/>
            <person name="Baxter L."/>
            <person name="Greenfield B.P."/>
            <person name="Bates H.J."/>
            <person name="Wilson F."/>
            <person name="Jackson A.C."/>
            <person name="Ott S."/>
            <person name="Harrison R.J."/>
            <person name="Clarkson J.P."/>
        </authorList>
    </citation>
    <scope>NUCLEOTIDE SEQUENCE [LARGE SCALE GENOMIC DNA]</scope>
    <source>
        <strain evidence="1 2">Fo_A13</strain>
    </source>
</reference>
<dbReference type="VEuPathDB" id="FungiDB:FOZG_05921"/>
<dbReference type="VEuPathDB" id="FungiDB:FOMG_05769"/>
<dbReference type="Proteomes" id="UP000285084">
    <property type="component" value="Unassembled WGS sequence"/>
</dbReference>
<comment type="caution">
    <text evidence="1">The sequence shown here is derived from an EMBL/GenBank/DDBJ whole genome shotgun (WGS) entry which is preliminary data.</text>
</comment>
<dbReference type="VEuPathDB" id="FungiDB:FOC4_g10004443"/>
<evidence type="ECO:0000313" key="1">
    <source>
        <dbReference type="EMBL" id="RKK67875.1"/>
    </source>
</evidence>
<dbReference type="VEuPathDB" id="FungiDB:FOIG_02641"/>
<proteinExistence type="predicted"/>
<name>A0A420MIN4_FUSOX</name>
<accession>A0A420MIN4</accession>
<dbReference type="AlphaFoldDB" id="A0A420MIN4"/>
<gene>
    <name evidence="1" type="ORF">BFJ69_g14135</name>
</gene>
<dbReference type="VEuPathDB" id="FungiDB:FOC1_g10008103"/>